<evidence type="ECO:0000259" key="8">
    <source>
        <dbReference type="PROSITE" id="PS50888"/>
    </source>
</evidence>
<dbReference type="InterPro" id="IPR045843">
    <property type="entry name" value="IND-like"/>
</dbReference>
<dbReference type="InterPro" id="IPR011598">
    <property type="entry name" value="bHLH_dom"/>
</dbReference>
<dbReference type="GO" id="GO:0046983">
    <property type="term" value="F:protein dimerization activity"/>
    <property type="evidence" value="ECO:0007669"/>
    <property type="project" value="InterPro"/>
</dbReference>
<keyword evidence="3" id="KW-0805">Transcription regulation</keyword>
<proteinExistence type="predicted"/>
<protein>
    <recommendedName>
        <fullName evidence="8">BHLH domain-containing protein</fullName>
    </recommendedName>
</protein>
<keyword evidence="10" id="KW-1185">Reference proteome</keyword>
<dbReference type="Gene3D" id="4.10.280.10">
    <property type="entry name" value="Helix-loop-helix DNA-binding domain"/>
    <property type="match status" value="1"/>
</dbReference>
<keyword evidence="4" id="KW-0238">DNA-binding</keyword>
<dbReference type="AlphaFoldDB" id="A0A7J7MH74"/>
<comment type="subunit">
    <text evidence="2">Homodimer.</text>
</comment>
<accession>A0A7J7MH74</accession>
<dbReference type="PANTHER" id="PTHR16223">
    <property type="entry name" value="TRANSCRIPTION FACTOR BHLH83-RELATED"/>
    <property type="match status" value="1"/>
</dbReference>
<evidence type="ECO:0000256" key="4">
    <source>
        <dbReference type="ARBA" id="ARBA00023125"/>
    </source>
</evidence>
<dbReference type="SUPFAM" id="SSF47459">
    <property type="entry name" value="HLH, helix-loop-helix DNA-binding domain"/>
    <property type="match status" value="1"/>
</dbReference>
<keyword evidence="6" id="KW-0539">Nucleus</keyword>
<dbReference type="OrthoDB" id="690068at2759"/>
<evidence type="ECO:0000313" key="10">
    <source>
        <dbReference type="Proteomes" id="UP000541444"/>
    </source>
</evidence>
<feature type="region of interest" description="Disordered" evidence="7">
    <location>
        <begin position="581"/>
        <end position="601"/>
    </location>
</feature>
<evidence type="ECO:0000256" key="3">
    <source>
        <dbReference type="ARBA" id="ARBA00023015"/>
    </source>
</evidence>
<dbReference type="PANTHER" id="PTHR16223:SF238">
    <property type="entry name" value="TRANSCRIPTION FACTOR BHLH114"/>
    <property type="match status" value="1"/>
</dbReference>
<evidence type="ECO:0000256" key="1">
    <source>
        <dbReference type="ARBA" id="ARBA00004123"/>
    </source>
</evidence>
<dbReference type="FunFam" id="4.10.280.10:FF:000032">
    <property type="entry name" value="Transcription factor bHLH123 family"/>
    <property type="match status" value="1"/>
</dbReference>
<feature type="domain" description="BHLH" evidence="8">
    <location>
        <begin position="251"/>
        <end position="300"/>
    </location>
</feature>
<gene>
    <name evidence="9" type="ORF">GIB67_016414</name>
</gene>
<evidence type="ECO:0000256" key="2">
    <source>
        <dbReference type="ARBA" id="ARBA00011738"/>
    </source>
</evidence>
<evidence type="ECO:0000313" key="9">
    <source>
        <dbReference type="EMBL" id="KAF6154162.1"/>
    </source>
</evidence>
<dbReference type="EMBL" id="JACGCM010001511">
    <property type="protein sequence ID" value="KAF6154162.1"/>
    <property type="molecule type" value="Genomic_DNA"/>
</dbReference>
<evidence type="ECO:0000256" key="6">
    <source>
        <dbReference type="ARBA" id="ARBA00023242"/>
    </source>
</evidence>
<evidence type="ECO:0000256" key="5">
    <source>
        <dbReference type="ARBA" id="ARBA00023163"/>
    </source>
</evidence>
<dbReference type="GO" id="GO:0000978">
    <property type="term" value="F:RNA polymerase II cis-regulatory region sequence-specific DNA binding"/>
    <property type="evidence" value="ECO:0007669"/>
    <property type="project" value="TreeGrafter"/>
</dbReference>
<dbReference type="InterPro" id="IPR036638">
    <property type="entry name" value="HLH_DNA-bd_sf"/>
</dbReference>
<name>A0A7J7MH74_9MAGN</name>
<dbReference type="GO" id="GO:0005634">
    <property type="term" value="C:nucleus"/>
    <property type="evidence" value="ECO:0007669"/>
    <property type="project" value="UniProtKB-SubCell"/>
</dbReference>
<organism evidence="9 10">
    <name type="scientific">Kingdonia uniflora</name>
    <dbReference type="NCBI Taxonomy" id="39325"/>
    <lineage>
        <taxon>Eukaryota</taxon>
        <taxon>Viridiplantae</taxon>
        <taxon>Streptophyta</taxon>
        <taxon>Embryophyta</taxon>
        <taxon>Tracheophyta</taxon>
        <taxon>Spermatophyta</taxon>
        <taxon>Magnoliopsida</taxon>
        <taxon>Ranunculales</taxon>
        <taxon>Circaeasteraceae</taxon>
        <taxon>Kingdonia</taxon>
    </lineage>
</organism>
<dbReference type="CDD" id="cd11393">
    <property type="entry name" value="bHLH_AtbHLH_like"/>
    <property type="match status" value="1"/>
</dbReference>
<dbReference type="Proteomes" id="UP000541444">
    <property type="component" value="Unassembled WGS sequence"/>
</dbReference>
<dbReference type="InterPro" id="IPR045239">
    <property type="entry name" value="bHLH95_bHLH"/>
</dbReference>
<dbReference type="GO" id="GO:0000981">
    <property type="term" value="F:DNA-binding transcription factor activity, RNA polymerase II-specific"/>
    <property type="evidence" value="ECO:0007669"/>
    <property type="project" value="TreeGrafter"/>
</dbReference>
<comment type="caution">
    <text evidence="9">The sequence shown here is derived from an EMBL/GenBank/DDBJ whole genome shotgun (WGS) entry which is preliminary data.</text>
</comment>
<keyword evidence="5" id="KW-0804">Transcription</keyword>
<sequence>MAEELRTSICTGHWWNSARFGPSSCSNAFLTDIGGLGWPSELDMKGRSSVESLPVSISCNSFVYQDTRGQQGLTDSSLQITDFGFFPTIAELSQALDGRSECINSSIIQETLNPRTNFQQETQSESAGDKVTYQEDFPMSFEVGSAASFLLQDLFETEAPQPEHSSYEIQIMNHVMGSNDAQKQQPDTHLHFSSDACSNVFPSPQTQFPTPIIVENSNYSSLVLKRNRDEACDLSFMAMKNSEVIFKRPRIGTPSPLPTFKVRKEKLGDRVTALQQLVSPFGKTDTASVLLEAIEYIKFLHEQVNVLSTPYMKNGVIPQYQQTLDKTRSSEGRNQDLRSRGLCLMPISSTFEGYAQIKTSGSRSRYKGPVYKDISKASATTKVSNTHHSTFREQKAILEKNKEHEASADTCVPPSSMEQLSEVDRLENLAQKETDGFITGTKFTTRFTYAELLALAEGKKLRKGDPDITDIEQQFFEQLLNTKSPVTTPNNEPELDHNHEELTQAEMDIYKKIIESQSRGALEISEPVAIYDDPHDVLVQASQANGEKLRSLMGEKNRLLSAVENIIPIVKETRTSKLINGKDDRISNSNVESFGGKNITE</sequence>
<reference evidence="9 10" key="1">
    <citation type="journal article" date="2020" name="IScience">
        <title>Genome Sequencing of the Endangered Kingdonia uniflora (Circaeasteraceae, Ranunculales) Reveals Potential Mechanisms of Evolutionary Specialization.</title>
        <authorList>
            <person name="Sun Y."/>
            <person name="Deng T."/>
            <person name="Zhang A."/>
            <person name="Moore M.J."/>
            <person name="Landis J.B."/>
            <person name="Lin N."/>
            <person name="Zhang H."/>
            <person name="Zhang X."/>
            <person name="Huang J."/>
            <person name="Zhang X."/>
            <person name="Sun H."/>
            <person name="Wang H."/>
        </authorList>
    </citation>
    <scope>NUCLEOTIDE SEQUENCE [LARGE SCALE GENOMIC DNA]</scope>
    <source>
        <strain evidence="9">TB1705</strain>
        <tissue evidence="9">Leaf</tissue>
    </source>
</reference>
<dbReference type="PROSITE" id="PS50888">
    <property type="entry name" value="BHLH"/>
    <property type="match status" value="1"/>
</dbReference>
<evidence type="ECO:0000256" key="7">
    <source>
        <dbReference type="SAM" id="MobiDB-lite"/>
    </source>
</evidence>
<comment type="subcellular location">
    <subcellularLocation>
        <location evidence="1">Nucleus</location>
    </subcellularLocation>
</comment>